<dbReference type="RefSeq" id="WP_204949592.1">
    <property type="nucleotide sequence ID" value="NZ_BSFF01000001.1"/>
</dbReference>
<evidence type="ECO:0000256" key="4">
    <source>
        <dbReference type="ARBA" id="ARBA00022723"/>
    </source>
</evidence>
<feature type="binding site" evidence="8">
    <location>
        <position position="5"/>
    </location>
    <ligand>
        <name>Mg(2+)</name>
        <dbReference type="ChEBI" id="CHEBI:18420"/>
    </ligand>
</feature>
<sequence length="133" mass="14330">MIALDTSAIIAIALAEPEEEAFVRLVARGALVGAPTLIEARVVLAGKLGSDGKASLFMNDFLDDPTLEVTPFTLDHYRAADFAISHFGKGRGTKAQLDLGDCMSYAVAKHHRLPLLFKGDDFTHTDIQPAFTT</sequence>
<comment type="cofactor">
    <cofactor evidence="1 8">
        <name>Mg(2+)</name>
        <dbReference type="ChEBI" id="CHEBI:18420"/>
    </cofactor>
</comment>
<evidence type="ECO:0000313" key="12">
    <source>
        <dbReference type="Proteomes" id="UP000758856"/>
    </source>
</evidence>
<keyword evidence="8" id="KW-0800">Toxin</keyword>
<protein>
    <recommendedName>
        <fullName evidence="8">Ribonuclease VapC</fullName>
        <shortName evidence="8">RNase VapC</shortName>
        <ecNumber evidence="8">3.1.-.-</ecNumber>
    </recommendedName>
    <alternativeName>
        <fullName evidence="8">Toxin VapC</fullName>
    </alternativeName>
</protein>
<evidence type="ECO:0000256" key="3">
    <source>
        <dbReference type="ARBA" id="ARBA00022722"/>
    </source>
</evidence>
<dbReference type="HAMAP" id="MF_00265">
    <property type="entry name" value="VapC_Nob1"/>
    <property type="match status" value="1"/>
</dbReference>
<keyword evidence="12" id="KW-1185">Reference proteome</keyword>
<evidence type="ECO:0000256" key="5">
    <source>
        <dbReference type="ARBA" id="ARBA00022801"/>
    </source>
</evidence>
<dbReference type="PANTHER" id="PTHR33653">
    <property type="entry name" value="RIBONUCLEASE VAPC2"/>
    <property type="match status" value="1"/>
</dbReference>
<dbReference type="SUPFAM" id="SSF88723">
    <property type="entry name" value="PIN domain-like"/>
    <property type="match status" value="1"/>
</dbReference>
<dbReference type="GO" id="GO:0000287">
    <property type="term" value="F:magnesium ion binding"/>
    <property type="evidence" value="ECO:0007669"/>
    <property type="project" value="UniProtKB-UniRule"/>
</dbReference>
<dbReference type="Proteomes" id="UP000758856">
    <property type="component" value="Unassembled WGS sequence"/>
</dbReference>
<comment type="similarity">
    <text evidence="7 8">Belongs to the PINc/VapC protein family.</text>
</comment>
<dbReference type="InterPro" id="IPR002716">
    <property type="entry name" value="PIN_dom"/>
</dbReference>
<dbReference type="EMBL" id="JAFBCY010000002">
    <property type="protein sequence ID" value="MBM7851185.1"/>
    <property type="molecule type" value="Genomic_DNA"/>
</dbReference>
<dbReference type="GO" id="GO:0004540">
    <property type="term" value="F:RNA nuclease activity"/>
    <property type="evidence" value="ECO:0007669"/>
    <property type="project" value="InterPro"/>
</dbReference>
<keyword evidence="4 8" id="KW-0479">Metal-binding</keyword>
<evidence type="ECO:0000256" key="6">
    <source>
        <dbReference type="ARBA" id="ARBA00022842"/>
    </source>
</evidence>
<organism evidence="10 13">
    <name type="scientific">Methylopila capsulata</name>
    <dbReference type="NCBI Taxonomy" id="61654"/>
    <lineage>
        <taxon>Bacteria</taxon>
        <taxon>Pseudomonadati</taxon>
        <taxon>Pseudomonadota</taxon>
        <taxon>Alphaproteobacteria</taxon>
        <taxon>Hyphomicrobiales</taxon>
        <taxon>Methylopilaceae</taxon>
        <taxon>Methylopila</taxon>
    </lineage>
</organism>
<dbReference type="Pfam" id="PF01850">
    <property type="entry name" value="PIN"/>
    <property type="match status" value="1"/>
</dbReference>
<comment type="caution">
    <text evidence="10">The sequence shown here is derived from an EMBL/GenBank/DDBJ whole genome shotgun (WGS) entry which is preliminary data.</text>
</comment>
<keyword evidence="5 8" id="KW-0378">Hydrolase</keyword>
<keyword evidence="3 8" id="KW-0540">Nuclease</keyword>
<reference evidence="10" key="1">
    <citation type="journal article" date="2014" name="Int. J. Syst. Evol. Microbiol.">
        <title>Complete genome sequence of Corynebacterium casei LMG S-19264T (=DSM 44701T), isolated from a smear-ripened cheese.</title>
        <authorList>
            <consortium name="US DOE Joint Genome Institute (JGI-PGF)"/>
            <person name="Walter F."/>
            <person name="Albersmeier A."/>
            <person name="Kalinowski J."/>
            <person name="Ruckert C."/>
        </authorList>
    </citation>
    <scope>NUCLEOTIDE SEQUENCE</scope>
    <source>
        <strain evidence="10">VKM B-1606</strain>
    </source>
</reference>
<dbReference type="CDD" id="cd09871">
    <property type="entry name" value="PIN_MtVapC28-VapC30-like"/>
    <property type="match status" value="1"/>
</dbReference>
<dbReference type="GO" id="GO:0016787">
    <property type="term" value="F:hydrolase activity"/>
    <property type="evidence" value="ECO:0007669"/>
    <property type="project" value="UniProtKB-KW"/>
</dbReference>
<evidence type="ECO:0000313" key="13">
    <source>
        <dbReference type="Proteomes" id="UP001143400"/>
    </source>
</evidence>
<feature type="domain" description="PIN" evidence="9">
    <location>
        <begin position="2"/>
        <end position="126"/>
    </location>
</feature>
<keyword evidence="2 8" id="KW-1277">Toxin-antitoxin system</keyword>
<name>A0A9W6IPP7_9HYPH</name>
<feature type="binding site" evidence="8">
    <location>
        <position position="101"/>
    </location>
    <ligand>
        <name>Mg(2+)</name>
        <dbReference type="ChEBI" id="CHEBI:18420"/>
    </ligand>
</feature>
<reference evidence="10" key="3">
    <citation type="submission" date="2023-01" db="EMBL/GenBank/DDBJ databases">
        <authorList>
            <person name="Sun Q."/>
            <person name="Evtushenko L."/>
        </authorList>
    </citation>
    <scope>NUCLEOTIDE SEQUENCE</scope>
    <source>
        <strain evidence="10">VKM B-1606</strain>
    </source>
</reference>
<evidence type="ECO:0000313" key="10">
    <source>
        <dbReference type="EMBL" id="GLK54242.1"/>
    </source>
</evidence>
<dbReference type="EC" id="3.1.-.-" evidence="8"/>
<evidence type="ECO:0000259" key="9">
    <source>
        <dbReference type="Pfam" id="PF01850"/>
    </source>
</evidence>
<evidence type="ECO:0000313" key="11">
    <source>
        <dbReference type="EMBL" id="MBM7851185.1"/>
    </source>
</evidence>
<evidence type="ECO:0000256" key="2">
    <source>
        <dbReference type="ARBA" id="ARBA00022649"/>
    </source>
</evidence>
<keyword evidence="6 8" id="KW-0460">Magnesium</keyword>
<dbReference type="InterPro" id="IPR029060">
    <property type="entry name" value="PIN-like_dom_sf"/>
</dbReference>
<dbReference type="Gene3D" id="3.40.50.1010">
    <property type="entry name" value="5'-nuclease"/>
    <property type="match status" value="1"/>
</dbReference>
<dbReference type="PANTHER" id="PTHR33653:SF1">
    <property type="entry name" value="RIBONUCLEASE VAPC2"/>
    <property type="match status" value="1"/>
</dbReference>
<dbReference type="GO" id="GO:0090729">
    <property type="term" value="F:toxin activity"/>
    <property type="evidence" value="ECO:0007669"/>
    <property type="project" value="UniProtKB-KW"/>
</dbReference>
<proteinExistence type="inferred from homology"/>
<dbReference type="EMBL" id="BSFF01000001">
    <property type="protein sequence ID" value="GLK54242.1"/>
    <property type="molecule type" value="Genomic_DNA"/>
</dbReference>
<dbReference type="AlphaFoldDB" id="A0A9W6IPP7"/>
<reference evidence="11 12" key="2">
    <citation type="submission" date="2021-01" db="EMBL/GenBank/DDBJ databases">
        <title>Genomic Encyclopedia of Type Strains, Phase IV (KMG-IV): sequencing the most valuable type-strain genomes for metagenomic binning, comparative biology and taxonomic classification.</title>
        <authorList>
            <person name="Goeker M."/>
        </authorList>
    </citation>
    <scope>NUCLEOTIDE SEQUENCE [LARGE SCALE GENOMIC DNA]</scope>
    <source>
        <strain evidence="11 12">DSM 6130</strain>
    </source>
</reference>
<evidence type="ECO:0000256" key="7">
    <source>
        <dbReference type="ARBA" id="ARBA00038093"/>
    </source>
</evidence>
<comment type="function">
    <text evidence="8">Toxic component of a toxin-antitoxin (TA) system. An RNase.</text>
</comment>
<evidence type="ECO:0000256" key="8">
    <source>
        <dbReference type="HAMAP-Rule" id="MF_00265"/>
    </source>
</evidence>
<dbReference type="Proteomes" id="UP001143400">
    <property type="component" value="Unassembled WGS sequence"/>
</dbReference>
<evidence type="ECO:0000256" key="1">
    <source>
        <dbReference type="ARBA" id="ARBA00001946"/>
    </source>
</evidence>
<dbReference type="InterPro" id="IPR050556">
    <property type="entry name" value="Type_II_TA_system_RNase"/>
</dbReference>
<gene>
    <name evidence="10" type="primary">vapC_1</name>
    <name evidence="8" type="synonym">vapC</name>
    <name evidence="10" type="ORF">GCM10008170_02610</name>
    <name evidence="11" type="ORF">JOD31_001410</name>
</gene>
<dbReference type="InterPro" id="IPR022907">
    <property type="entry name" value="VapC_family"/>
</dbReference>
<accession>A0A9W6IPP7</accession>